<reference evidence="1 2" key="1">
    <citation type="submission" date="2019-02" db="EMBL/GenBank/DDBJ databases">
        <title>Deep-cultivation of Planctomycetes and their phenomic and genomic characterization uncovers novel biology.</title>
        <authorList>
            <person name="Wiegand S."/>
            <person name="Jogler M."/>
            <person name="Boedeker C."/>
            <person name="Pinto D."/>
            <person name="Vollmers J."/>
            <person name="Rivas-Marin E."/>
            <person name="Kohn T."/>
            <person name="Peeters S.H."/>
            <person name="Heuer A."/>
            <person name="Rast P."/>
            <person name="Oberbeckmann S."/>
            <person name="Bunk B."/>
            <person name="Jeske O."/>
            <person name="Meyerdierks A."/>
            <person name="Storesund J.E."/>
            <person name="Kallscheuer N."/>
            <person name="Luecker S."/>
            <person name="Lage O.M."/>
            <person name="Pohl T."/>
            <person name="Merkel B.J."/>
            <person name="Hornburger P."/>
            <person name="Mueller R.-W."/>
            <person name="Bruemmer F."/>
            <person name="Labrenz M."/>
            <person name="Spormann A.M."/>
            <person name="Op den Camp H."/>
            <person name="Overmann J."/>
            <person name="Amann R."/>
            <person name="Jetten M.S.M."/>
            <person name="Mascher T."/>
            <person name="Medema M.H."/>
            <person name="Devos D.P."/>
            <person name="Kaster A.-K."/>
            <person name="Ovreas L."/>
            <person name="Rohde M."/>
            <person name="Galperin M.Y."/>
            <person name="Jogler C."/>
        </authorList>
    </citation>
    <scope>NUCLEOTIDE SEQUENCE [LARGE SCALE GENOMIC DNA]</scope>
    <source>
        <strain evidence="1 2">Pan216</strain>
    </source>
</reference>
<name>A0A518BB59_9BACT</name>
<proteinExistence type="predicted"/>
<dbReference type="PROSITE" id="PS51318">
    <property type="entry name" value="TAT"/>
    <property type="match status" value="1"/>
</dbReference>
<dbReference type="AlphaFoldDB" id="A0A518BB59"/>
<dbReference type="InterPro" id="IPR017850">
    <property type="entry name" value="Alkaline_phosphatase_core_sf"/>
</dbReference>
<gene>
    <name evidence="1" type="ORF">Pan216_50980</name>
</gene>
<keyword evidence="2" id="KW-1185">Reference proteome</keyword>
<dbReference type="OrthoDB" id="127333at2"/>
<evidence type="ECO:0008006" key="3">
    <source>
        <dbReference type="Google" id="ProtNLM"/>
    </source>
</evidence>
<accession>A0A518BB59</accession>
<organism evidence="1 2">
    <name type="scientific">Kolteria novifilia</name>
    <dbReference type="NCBI Taxonomy" id="2527975"/>
    <lineage>
        <taxon>Bacteria</taxon>
        <taxon>Pseudomonadati</taxon>
        <taxon>Planctomycetota</taxon>
        <taxon>Planctomycetia</taxon>
        <taxon>Kolteriales</taxon>
        <taxon>Kolteriaceae</taxon>
        <taxon>Kolteria</taxon>
    </lineage>
</organism>
<dbReference type="PANTHER" id="PTHR43737">
    <property type="entry name" value="BLL7424 PROTEIN"/>
    <property type="match status" value="1"/>
</dbReference>
<dbReference type="SUPFAM" id="SSF53649">
    <property type="entry name" value="Alkaline phosphatase-like"/>
    <property type="match status" value="1"/>
</dbReference>
<dbReference type="KEGG" id="knv:Pan216_50980"/>
<dbReference type="PANTHER" id="PTHR43737:SF1">
    <property type="entry name" value="DUF1501 DOMAIN-CONTAINING PROTEIN"/>
    <property type="match status" value="1"/>
</dbReference>
<dbReference type="RefSeq" id="WP_145262253.1">
    <property type="nucleotide sequence ID" value="NZ_CP036279.1"/>
</dbReference>
<dbReference type="InterPro" id="IPR010869">
    <property type="entry name" value="DUF1501"/>
</dbReference>
<protein>
    <recommendedName>
        <fullName evidence="3">DUF1501 domain-containing protein</fullName>
    </recommendedName>
</protein>
<dbReference type="InterPro" id="IPR006311">
    <property type="entry name" value="TAT_signal"/>
</dbReference>
<evidence type="ECO:0000313" key="1">
    <source>
        <dbReference type="EMBL" id="QDU64209.1"/>
    </source>
</evidence>
<sequence length="426" mass="45997">MAITRRHFVKHMTAAGSMALPMSQWIQSAHAARESGKAPKTRSMILLWMSGGPATIDIWDLKPGSKNGGEFKPIQTTGSGQICEHLPQLAKQMKHLNIIRSYSSREADHARGTYLNHTGFPPLPTVVHPAIGACVAKFNSPESLEIPGNVSLGAGGQGVSPGFLGMTYAPFRVNAGRPVPNTITPVSDVRHASRAELWNAIETGFVKQRRGGLPEDHSAIYGKAHKLMGSTLLDAFDISKEPENMQARYGDHQFGKSCLLARRLVENGVPFIEVGLGGWDMHNGIFEALAGAPMNGGPSRLKQVDDGFSALVEDLVQRGLWETTTIVWMGDFGRTPKINIDGGRDHWPRCWSVVLGGGGMKGGEVVGATDKDGVAIVDEPVEVSNLFASLYKSVGIEPTTELRSPNGRPLRLSGLFGDGQYIKQLF</sequence>
<dbReference type="Pfam" id="PF07394">
    <property type="entry name" value="DUF1501"/>
    <property type="match status" value="1"/>
</dbReference>
<dbReference type="Proteomes" id="UP000317093">
    <property type="component" value="Chromosome"/>
</dbReference>
<evidence type="ECO:0000313" key="2">
    <source>
        <dbReference type="Proteomes" id="UP000317093"/>
    </source>
</evidence>
<dbReference type="EMBL" id="CP036279">
    <property type="protein sequence ID" value="QDU64209.1"/>
    <property type="molecule type" value="Genomic_DNA"/>
</dbReference>